<name>A0A084J860_9CLOT</name>
<evidence type="ECO:0000313" key="4">
    <source>
        <dbReference type="Proteomes" id="UP000028542"/>
    </source>
</evidence>
<dbReference type="RefSeq" id="WP_035135141.1">
    <property type="nucleotide sequence ID" value="NZ_JPMD01000042.1"/>
</dbReference>
<sequence length="90" mass="10225">MKNTLFHSKKNNNSQGKFCVMASIFCFIFIGISVFANSKEKEYQFKNNELSTEIESLKATKANLHKANRNLLESSSDLDALLDELAEFNN</sequence>
<evidence type="ECO:0000313" key="3">
    <source>
        <dbReference type="EMBL" id="KEZ85144.1"/>
    </source>
</evidence>
<evidence type="ECO:0000256" key="2">
    <source>
        <dbReference type="SAM" id="Phobius"/>
    </source>
</evidence>
<feature type="coiled-coil region" evidence="1">
    <location>
        <begin position="40"/>
        <end position="84"/>
    </location>
</feature>
<feature type="transmembrane region" description="Helical" evidence="2">
    <location>
        <begin position="20"/>
        <end position="38"/>
    </location>
</feature>
<keyword evidence="2" id="KW-0812">Transmembrane</keyword>
<dbReference type="Proteomes" id="UP000028542">
    <property type="component" value="Unassembled WGS sequence"/>
</dbReference>
<dbReference type="AlphaFoldDB" id="A0A084J860"/>
<dbReference type="EMBL" id="JPMD01000042">
    <property type="protein sequence ID" value="KEZ85144.1"/>
    <property type="molecule type" value="Genomic_DNA"/>
</dbReference>
<comment type="caution">
    <text evidence="3">The sequence shown here is derived from an EMBL/GenBank/DDBJ whole genome shotgun (WGS) entry which is preliminary data.</text>
</comment>
<organism evidence="3 4">
    <name type="scientific">Clostridium sulfidigenes</name>
    <dbReference type="NCBI Taxonomy" id="318464"/>
    <lineage>
        <taxon>Bacteria</taxon>
        <taxon>Bacillati</taxon>
        <taxon>Bacillota</taxon>
        <taxon>Clostridia</taxon>
        <taxon>Eubacteriales</taxon>
        <taxon>Clostridiaceae</taxon>
        <taxon>Clostridium</taxon>
    </lineage>
</organism>
<gene>
    <name evidence="3" type="ORF">IO99_16420</name>
</gene>
<keyword evidence="2" id="KW-0472">Membrane</keyword>
<proteinExistence type="predicted"/>
<keyword evidence="2" id="KW-1133">Transmembrane helix</keyword>
<keyword evidence="1" id="KW-0175">Coiled coil</keyword>
<evidence type="ECO:0000256" key="1">
    <source>
        <dbReference type="SAM" id="Coils"/>
    </source>
</evidence>
<reference evidence="3 4" key="1">
    <citation type="submission" date="2014-07" db="EMBL/GenBank/DDBJ databases">
        <title>Draft genome of Clostridium sulfidigenes 113A isolated from sediments associated with methane hydrate from Krishna Godavari basin.</title>
        <authorList>
            <person name="Honkalas V.S."/>
            <person name="Dabir A.P."/>
            <person name="Arora P."/>
            <person name="Dhakephalkar P.K."/>
        </authorList>
    </citation>
    <scope>NUCLEOTIDE SEQUENCE [LARGE SCALE GENOMIC DNA]</scope>
    <source>
        <strain evidence="3 4">113A</strain>
    </source>
</reference>
<keyword evidence="4" id="KW-1185">Reference proteome</keyword>
<accession>A0A084J860</accession>
<protein>
    <submittedName>
        <fullName evidence="3">Uncharacterized protein</fullName>
    </submittedName>
</protein>